<dbReference type="AlphaFoldDB" id="A0A2V2BLX0"/>
<organism evidence="1 2">
    <name type="scientific">Pantoea allii</name>
    <dbReference type="NCBI Taxonomy" id="574096"/>
    <lineage>
        <taxon>Bacteria</taxon>
        <taxon>Pseudomonadati</taxon>
        <taxon>Pseudomonadota</taxon>
        <taxon>Gammaproteobacteria</taxon>
        <taxon>Enterobacterales</taxon>
        <taxon>Erwiniaceae</taxon>
        <taxon>Pantoea</taxon>
    </lineage>
</organism>
<evidence type="ECO:0000313" key="2">
    <source>
        <dbReference type="Proteomes" id="UP000245981"/>
    </source>
</evidence>
<dbReference type="EMBL" id="QGHF01000001">
    <property type="protein sequence ID" value="PWL00228.1"/>
    <property type="molecule type" value="Genomic_DNA"/>
</dbReference>
<protein>
    <submittedName>
        <fullName evidence="1">Uncharacterized protein</fullName>
    </submittedName>
</protein>
<dbReference type="STRING" id="574096.HA38_13900"/>
<name>A0A2V2BLX0_9GAMM</name>
<gene>
    <name evidence="1" type="ORF">C7431_10133</name>
</gene>
<comment type="caution">
    <text evidence="1">The sequence shown here is derived from an EMBL/GenBank/DDBJ whole genome shotgun (WGS) entry which is preliminary data.</text>
</comment>
<sequence>MPVFDNIHYNRRQVCGKTLHTQWPPGCLFIIRHADRGGDRNGFTLTGMIKAASDVAVVFHPLLALP</sequence>
<accession>A0A2V2BLX0</accession>
<evidence type="ECO:0000313" key="1">
    <source>
        <dbReference type="EMBL" id="PWL00228.1"/>
    </source>
</evidence>
<proteinExistence type="predicted"/>
<dbReference type="Proteomes" id="UP000245981">
    <property type="component" value="Unassembled WGS sequence"/>
</dbReference>
<reference evidence="1 2" key="1">
    <citation type="submission" date="2018-05" db="EMBL/GenBank/DDBJ databases">
        <title>Genomic Encyclopedia of Type Strains, Phase IV (KMG-V): Genome sequencing to study the core and pangenomes of soil and plant-associated prokaryotes.</title>
        <authorList>
            <person name="Whitman W."/>
        </authorList>
    </citation>
    <scope>NUCLEOTIDE SEQUENCE [LARGE SCALE GENOMIC DNA]</scope>
    <source>
        <strain evidence="1 2">PNA 200-10</strain>
    </source>
</reference>